<keyword evidence="1" id="KW-0862">Zinc</keyword>
<dbReference type="InterPro" id="IPR036236">
    <property type="entry name" value="Znf_C2H2_sf"/>
</dbReference>
<dbReference type="OrthoDB" id="25790at2759"/>
<evidence type="ECO:0000313" key="3">
    <source>
        <dbReference type="EMBL" id="GMF33290.1"/>
    </source>
</evidence>
<name>A0A9W6X7Y7_9STRA</name>
<dbReference type="Proteomes" id="UP001165121">
    <property type="component" value="Unassembled WGS sequence"/>
</dbReference>
<dbReference type="PROSITE" id="PS50157">
    <property type="entry name" value="ZINC_FINGER_C2H2_2"/>
    <property type="match status" value="1"/>
</dbReference>
<dbReference type="Gene3D" id="3.30.160.60">
    <property type="entry name" value="Classic Zinc Finger"/>
    <property type="match status" value="1"/>
</dbReference>
<proteinExistence type="predicted"/>
<sequence length="511" mass="57336">MLSFARVGRTADRLVTAMSKRDDSIDALLAEFDKSLSISRRVFQDHVPETDIGVSFPGADDWLAIFNKVRSQYVSHYAYDLLMELFMIPTAIKAKARDEIECAICINSFGKKKAEAAKKAAKKEAAARAAAARAARQADEPALPMEERIVNLLVPELKVNDVMLLIRKMKQAGKSDADEFSELDAEQKTGNDRANIRAGVEAACPCREGQTSNSTTARELLKGICAGIHPLLVNVVQDGEMAGNLRRAAEFVEMNLSQMGKDERRTRIGYKDQMKQKACRLIDHTISNLDLHEIVGSRAKKMFAEFRDVREHVHQFDAMVAGCVIAAYMETSKEMYSAQNGIRIGQNKQAGIANLALLPNKAVDEKKLHPFTCLLCDMKFNARRGMQFHKCAGKPDDDKEKSVNTTDLAPMELPDQLQPIIEMKNGKTWFKCPVCSRVYGKEESLSEHMVRHKNQSNKRKHHIETSTIDSTRLMKTTKLASANPSVQVNTHEQVMFRGEGRRVWLQHLTED</sequence>
<dbReference type="InterPro" id="IPR013087">
    <property type="entry name" value="Znf_C2H2_type"/>
</dbReference>
<dbReference type="AlphaFoldDB" id="A0A9W6X7Y7"/>
<comment type="caution">
    <text evidence="3">The sequence shown here is derived from an EMBL/GenBank/DDBJ whole genome shotgun (WGS) entry which is preliminary data.</text>
</comment>
<dbReference type="EMBL" id="BSXT01000733">
    <property type="protein sequence ID" value="GMF33290.1"/>
    <property type="molecule type" value="Genomic_DNA"/>
</dbReference>
<dbReference type="GO" id="GO:0008270">
    <property type="term" value="F:zinc ion binding"/>
    <property type="evidence" value="ECO:0007669"/>
    <property type="project" value="UniProtKB-KW"/>
</dbReference>
<evidence type="ECO:0000256" key="1">
    <source>
        <dbReference type="PROSITE-ProRule" id="PRU00042"/>
    </source>
</evidence>
<dbReference type="SMART" id="SM00355">
    <property type="entry name" value="ZnF_C2H2"/>
    <property type="match status" value="2"/>
</dbReference>
<dbReference type="PROSITE" id="PS00028">
    <property type="entry name" value="ZINC_FINGER_C2H2_1"/>
    <property type="match status" value="1"/>
</dbReference>
<keyword evidence="1" id="KW-0863">Zinc-finger</keyword>
<evidence type="ECO:0000313" key="4">
    <source>
        <dbReference type="Proteomes" id="UP001165121"/>
    </source>
</evidence>
<reference evidence="3" key="1">
    <citation type="submission" date="2023-04" db="EMBL/GenBank/DDBJ databases">
        <title>Phytophthora fragariaefolia NBRC 109709.</title>
        <authorList>
            <person name="Ichikawa N."/>
            <person name="Sato H."/>
            <person name="Tonouchi N."/>
        </authorList>
    </citation>
    <scope>NUCLEOTIDE SEQUENCE</scope>
    <source>
        <strain evidence="3">NBRC 109709</strain>
    </source>
</reference>
<keyword evidence="4" id="KW-1185">Reference proteome</keyword>
<evidence type="ECO:0000259" key="2">
    <source>
        <dbReference type="PROSITE" id="PS50157"/>
    </source>
</evidence>
<feature type="domain" description="C2H2-type" evidence="2">
    <location>
        <begin position="430"/>
        <end position="457"/>
    </location>
</feature>
<protein>
    <submittedName>
        <fullName evidence="3">Unnamed protein product</fullName>
    </submittedName>
</protein>
<organism evidence="3 4">
    <name type="scientific">Phytophthora fragariaefolia</name>
    <dbReference type="NCBI Taxonomy" id="1490495"/>
    <lineage>
        <taxon>Eukaryota</taxon>
        <taxon>Sar</taxon>
        <taxon>Stramenopiles</taxon>
        <taxon>Oomycota</taxon>
        <taxon>Peronosporomycetes</taxon>
        <taxon>Peronosporales</taxon>
        <taxon>Peronosporaceae</taxon>
        <taxon>Phytophthora</taxon>
    </lineage>
</organism>
<gene>
    <name evidence="3" type="ORF">Pfra01_000820300</name>
</gene>
<keyword evidence="1" id="KW-0479">Metal-binding</keyword>
<accession>A0A9W6X7Y7</accession>
<dbReference type="Gene3D" id="1.10.472.170">
    <property type="match status" value="1"/>
</dbReference>
<dbReference type="SUPFAM" id="SSF57667">
    <property type="entry name" value="beta-beta-alpha zinc fingers"/>
    <property type="match status" value="1"/>
</dbReference>